<dbReference type="InterPro" id="IPR002877">
    <property type="entry name" value="RNA_MeTrfase_FtsJ_dom"/>
</dbReference>
<reference evidence="4 5" key="1">
    <citation type="submission" date="2020-04" db="EMBL/GenBank/DDBJ databases">
        <title>Perkinsus olseni comparative genomics.</title>
        <authorList>
            <person name="Bogema D.R."/>
        </authorList>
    </citation>
    <scope>NUCLEOTIDE SEQUENCE [LARGE SCALE GENOMIC DNA]</scope>
    <source>
        <strain evidence="3">ATCC PRA-205</strain>
        <strain evidence="2 4">ATCC PRA-207</strain>
    </source>
</reference>
<organism evidence="3 5">
    <name type="scientific">Perkinsus olseni</name>
    <name type="common">Perkinsus atlanticus</name>
    <dbReference type="NCBI Taxonomy" id="32597"/>
    <lineage>
        <taxon>Eukaryota</taxon>
        <taxon>Sar</taxon>
        <taxon>Alveolata</taxon>
        <taxon>Perkinsozoa</taxon>
        <taxon>Perkinsea</taxon>
        <taxon>Perkinsida</taxon>
        <taxon>Perkinsidae</taxon>
        <taxon>Perkinsus</taxon>
    </lineage>
</organism>
<evidence type="ECO:0000313" key="3">
    <source>
        <dbReference type="EMBL" id="KAF4740975.1"/>
    </source>
</evidence>
<dbReference type="CDD" id="cd02440">
    <property type="entry name" value="AdoMet_MTases"/>
    <property type="match status" value="1"/>
</dbReference>
<dbReference type="GO" id="GO:0008168">
    <property type="term" value="F:methyltransferase activity"/>
    <property type="evidence" value="ECO:0007669"/>
    <property type="project" value="InterPro"/>
</dbReference>
<dbReference type="SUPFAM" id="SSF53335">
    <property type="entry name" value="S-adenosyl-L-methionine-dependent methyltransferases"/>
    <property type="match status" value="1"/>
</dbReference>
<sequence>MRQTLILSTTTVVSTAKFYLRVIPVECNCNSDLIQFPKMVCSSTSNVAAPTITCLGEVVVLQRRLHYRRMMFLSVALPAEHQSGYQFKTVLLKSPTLNDHTDVCENYEEFCHTVRPGDCVRLEGWPEDESRNECSMVVSRWQLVEAGTRGKMQMFALEDSWPSRDVPFIELPKLVLQCQVGYEERLVEYISNEYGGGCRTSWTPLCAVGERMLLIDKDSRLQDWQSVLSDVNLCHVLKRIYTNLTEVATSVQGAAELLRKKAPDGCVLRLQTFPSRYQKTIADYLPEGMCHPREYTHVAQVVYVDGLYLLGVAEPEQCYIGNIVETSNGRLTDSVCKAEYKLAEAFRRFGYDLADEGRQMVAMDVGASPGGWSRYLHNKGVGRIIAVDKGEVDCSETDGKIEHWDMLGQEAIQKLLDEGHKDMLGVYVCDANLPPPESLAMLRQASTLIKPGAYVVVTFKNPYKRKKDWYEAKALSFADFSSMCDSTTEVHLLANTPNETTVGGRWKGGH</sequence>
<comment type="caution">
    <text evidence="3">The sequence shown here is derived from an EMBL/GenBank/DDBJ whole genome shotgun (WGS) entry which is preliminary data.</text>
</comment>
<dbReference type="AlphaFoldDB" id="A0A7J6T7A0"/>
<dbReference type="OMA" id="HTDVCEN"/>
<protein>
    <recommendedName>
        <fullName evidence="1">Ribosomal RNA methyltransferase FtsJ domain-containing protein</fullName>
    </recommendedName>
</protein>
<name>A0A7J6T7A0_PEROL</name>
<gene>
    <name evidence="3" type="ORF">FOZ62_023924</name>
    <name evidence="2" type="ORF">FOZ63_027458</name>
</gene>
<dbReference type="InterPro" id="IPR029063">
    <property type="entry name" value="SAM-dependent_MTases_sf"/>
</dbReference>
<evidence type="ECO:0000313" key="2">
    <source>
        <dbReference type="EMBL" id="KAF4719869.1"/>
    </source>
</evidence>
<proteinExistence type="predicted"/>
<feature type="domain" description="Ribosomal RNA methyltransferase FtsJ" evidence="1">
    <location>
        <begin position="335"/>
        <end position="434"/>
    </location>
</feature>
<dbReference type="Proteomes" id="UP000553632">
    <property type="component" value="Unassembled WGS sequence"/>
</dbReference>
<dbReference type="EMBL" id="JABANO010025650">
    <property type="protein sequence ID" value="KAF4719869.1"/>
    <property type="molecule type" value="Genomic_DNA"/>
</dbReference>
<dbReference type="Proteomes" id="UP000574390">
    <property type="component" value="Unassembled WGS sequence"/>
</dbReference>
<dbReference type="Pfam" id="PF01728">
    <property type="entry name" value="FtsJ"/>
    <property type="match status" value="1"/>
</dbReference>
<accession>A0A7J6T7A0</accession>
<evidence type="ECO:0000313" key="5">
    <source>
        <dbReference type="Proteomes" id="UP000574390"/>
    </source>
</evidence>
<evidence type="ECO:0000259" key="1">
    <source>
        <dbReference type="Pfam" id="PF01728"/>
    </source>
</evidence>
<dbReference type="GO" id="GO:0032259">
    <property type="term" value="P:methylation"/>
    <property type="evidence" value="ECO:0007669"/>
    <property type="project" value="InterPro"/>
</dbReference>
<keyword evidence="4" id="KW-1185">Reference proteome</keyword>
<dbReference type="EMBL" id="JABANM010009417">
    <property type="protein sequence ID" value="KAF4740975.1"/>
    <property type="molecule type" value="Genomic_DNA"/>
</dbReference>
<dbReference type="Gene3D" id="3.40.50.150">
    <property type="entry name" value="Vaccinia Virus protein VP39"/>
    <property type="match status" value="1"/>
</dbReference>
<evidence type="ECO:0000313" key="4">
    <source>
        <dbReference type="Proteomes" id="UP000553632"/>
    </source>
</evidence>